<dbReference type="SUPFAM" id="SSF55811">
    <property type="entry name" value="Nudix"/>
    <property type="match status" value="1"/>
</dbReference>
<dbReference type="InterPro" id="IPR015797">
    <property type="entry name" value="NUDIX_hydrolase-like_dom_sf"/>
</dbReference>
<reference evidence="5" key="1">
    <citation type="submission" date="2016-01" db="EMBL/GenBank/DDBJ databases">
        <authorList>
            <person name="Mitreva M."/>
            <person name="Pepin K.H."/>
            <person name="Mihindukulasuriya K.A."/>
            <person name="Fulton R."/>
            <person name="Fronick C."/>
            <person name="O'Laughlin M."/>
            <person name="Miner T."/>
            <person name="Herter B."/>
            <person name="Rosa B.A."/>
            <person name="Cordes M."/>
            <person name="Tomlinson C."/>
            <person name="Wollam A."/>
            <person name="Palsikar V.B."/>
            <person name="Mardis E.R."/>
            <person name="Wilson R.K."/>
        </authorList>
    </citation>
    <scope>NUCLEOTIDE SEQUENCE [LARGE SCALE GENOMIC DNA]</scope>
    <source>
        <strain evidence="5">DNF00896</strain>
    </source>
</reference>
<dbReference type="GO" id="GO:0006753">
    <property type="term" value="P:nucleoside phosphate metabolic process"/>
    <property type="evidence" value="ECO:0007669"/>
    <property type="project" value="TreeGrafter"/>
</dbReference>
<evidence type="ECO:0000313" key="4">
    <source>
        <dbReference type="EMBL" id="KXB55779.1"/>
    </source>
</evidence>
<feature type="domain" description="Nudix hydrolase" evidence="3">
    <location>
        <begin position="39"/>
        <end position="170"/>
    </location>
</feature>
<dbReference type="Gene3D" id="3.90.79.10">
    <property type="entry name" value="Nucleoside Triphosphate Pyrophosphohydrolase"/>
    <property type="match status" value="1"/>
</dbReference>
<dbReference type="OrthoDB" id="9806150at2"/>
<proteinExistence type="predicted"/>
<dbReference type="Pfam" id="PF00293">
    <property type="entry name" value="NUDIX"/>
    <property type="match status" value="1"/>
</dbReference>
<evidence type="ECO:0000256" key="1">
    <source>
        <dbReference type="ARBA" id="ARBA00001946"/>
    </source>
</evidence>
<dbReference type="STRING" id="467210.HMPREF1866_02001"/>
<name>A0A133ZK12_9FIRM</name>
<evidence type="ECO:0000313" key="5">
    <source>
        <dbReference type="Proteomes" id="UP000070394"/>
    </source>
</evidence>
<dbReference type="PANTHER" id="PTHR11839:SF18">
    <property type="entry name" value="NUDIX HYDROLASE DOMAIN-CONTAINING PROTEIN"/>
    <property type="match status" value="1"/>
</dbReference>
<evidence type="ECO:0000256" key="2">
    <source>
        <dbReference type="ARBA" id="ARBA00022801"/>
    </source>
</evidence>
<dbReference type="PROSITE" id="PS51462">
    <property type="entry name" value="NUDIX"/>
    <property type="match status" value="1"/>
</dbReference>
<dbReference type="GO" id="GO:0019693">
    <property type="term" value="P:ribose phosphate metabolic process"/>
    <property type="evidence" value="ECO:0007669"/>
    <property type="project" value="TreeGrafter"/>
</dbReference>
<comment type="cofactor">
    <cofactor evidence="1">
        <name>Mg(2+)</name>
        <dbReference type="ChEBI" id="CHEBI:18420"/>
    </cofactor>
</comment>
<accession>A0A133ZK12</accession>
<dbReference type="InterPro" id="IPR000086">
    <property type="entry name" value="NUDIX_hydrolase_dom"/>
</dbReference>
<dbReference type="RefSeq" id="WP_060931660.1">
    <property type="nucleotide sequence ID" value="NZ_KQ959838.1"/>
</dbReference>
<gene>
    <name evidence="4" type="ORF">HMPREF1866_02001</name>
</gene>
<keyword evidence="2 4" id="KW-0378">Hydrolase</keyword>
<dbReference type="GO" id="GO:0016787">
    <property type="term" value="F:hydrolase activity"/>
    <property type="evidence" value="ECO:0007669"/>
    <property type="project" value="UniProtKB-KW"/>
</dbReference>
<dbReference type="PANTHER" id="PTHR11839">
    <property type="entry name" value="UDP/ADP-SUGAR PYROPHOSPHATASE"/>
    <property type="match status" value="1"/>
</dbReference>
<protein>
    <submittedName>
        <fullName evidence="4">Hydrolase, NUDIX family</fullName>
    </submittedName>
</protein>
<evidence type="ECO:0000259" key="3">
    <source>
        <dbReference type="PROSITE" id="PS51462"/>
    </source>
</evidence>
<organism evidence="4 5">
    <name type="scientific">Lachnoanaerobaculum saburreum</name>
    <dbReference type="NCBI Taxonomy" id="467210"/>
    <lineage>
        <taxon>Bacteria</taxon>
        <taxon>Bacillati</taxon>
        <taxon>Bacillota</taxon>
        <taxon>Clostridia</taxon>
        <taxon>Lachnospirales</taxon>
        <taxon>Lachnospiraceae</taxon>
        <taxon>Lachnoanaerobaculum</taxon>
    </lineage>
</organism>
<dbReference type="AlphaFoldDB" id="A0A133ZK12"/>
<sequence>MGAIKRESRELAYEGTIVKVYKDHVVIDGKRAVWDYIQHNGAAAVVPILDNGKILLVRQYRNALDRYTLELPAGKVDAKDEPRRICAFRELREETGYRVDSPDELEFLIRIDTMVAFGDEEIDIFVAKNLKKGEQDLDEDESIDIEEWELDDLLELIYKGEIKDSKTVAAILAYKNKYQV</sequence>
<dbReference type="EMBL" id="LSDA01000108">
    <property type="protein sequence ID" value="KXB55779.1"/>
    <property type="molecule type" value="Genomic_DNA"/>
</dbReference>
<dbReference type="Proteomes" id="UP000070394">
    <property type="component" value="Unassembled WGS sequence"/>
</dbReference>
<dbReference type="PATRIC" id="fig|467210.3.peg.1979"/>
<comment type="caution">
    <text evidence="4">The sequence shown here is derived from an EMBL/GenBank/DDBJ whole genome shotgun (WGS) entry which is preliminary data.</text>
</comment>
<keyword evidence="5" id="KW-1185">Reference proteome</keyword>